<proteinExistence type="predicted"/>
<dbReference type="InterPro" id="IPR029000">
    <property type="entry name" value="Cyclophilin-like_dom_sf"/>
</dbReference>
<evidence type="ECO:0000256" key="3">
    <source>
        <dbReference type="ARBA" id="ARBA00022840"/>
    </source>
</evidence>
<feature type="domain" description="Carboxyltransferase" evidence="4">
    <location>
        <begin position="1"/>
        <end position="186"/>
    </location>
</feature>
<keyword evidence="3" id="KW-0067">ATP-binding</keyword>
<dbReference type="EMBL" id="CP073767">
    <property type="protein sequence ID" value="UWZ54814.1"/>
    <property type="molecule type" value="Genomic_DNA"/>
</dbReference>
<dbReference type="SUPFAM" id="SSF50891">
    <property type="entry name" value="Cyclophilin-like"/>
    <property type="match status" value="1"/>
</dbReference>
<dbReference type="GO" id="GO:0005524">
    <property type="term" value="F:ATP binding"/>
    <property type="evidence" value="ECO:0007669"/>
    <property type="project" value="UniProtKB-KW"/>
</dbReference>
<keyword evidence="1" id="KW-0547">Nucleotide-binding</keyword>
<dbReference type="InterPro" id="IPR003833">
    <property type="entry name" value="CT_C_D"/>
</dbReference>
<evidence type="ECO:0000256" key="1">
    <source>
        <dbReference type="ARBA" id="ARBA00022741"/>
    </source>
</evidence>
<dbReference type="PANTHER" id="PTHR34698">
    <property type="entry name" value="5-OXOPROLINASE SUBUNIT B"/>
    <property type="match status" value="1"/>
</dbReference>
<keyword evidence="6" id="KW-1185">Reference proteome</keyword>
<evidence type="ECO:0000259" key="4">
    <source>
        <dbReference type="SMART" id="SM00796"/>
    </source>
</evidence>
<sequence length="197" mass="20521">MRIRAVGTSALMIEVEDPLAWFAALDAARTDGRIDVTDIVPGARTVLLDGVPSVAALTAALRDWPPPAAASVTGDRLDIPVIFDGPDLAQVAAHVGRSPEGVVADLTGTAFRVAFGGFAPGFAYLTGLPWSIPRLESPRPRVPAGSVALAAEYAGIYPTASPGGWQLVGRTDAVLFDIDRTPPALLTPGRTVRFVIA</sequence>
<accession>A0A9Q9IK19</accession>
<dbReference type="RefSeq" id="WP_033359996.1">
    <property type="nucleotide sequence ID" value="NZ_CP073767.1"/>
</dbReference>
<dbReference type="SMART" id="SM00796">
    <property type="entry name" value="AHS1"/>
    <property type="match status" value="1"/>
</dbReference>
<dbReference type="GO" id="GO:0016787">
    <property type="term" value="F:hydrolase activity"/>
    <property type="evidence" value="ECO:0007669"/>
    <property type="project" value="UniProtKB-KW"/>
</dbReference>
<evidence type="ECO:0000256" key="2">
    <source>
        <dbReference type="ARBA" id="ARBA00022801"/>
    </source>
</evidence>
<protein>
    <submittedName>
        <fullName evidence="5">Allophanate hydrolase subunit 1</fullName>
    </submittedName>
</protein>
<dbReference type="Gene3D" id="2.40.100.10">
    <property type="entry name" value="Cyclophilin-like"/>
    <property type="match status" value="1"/>
</dbReference>
<dbReference type="Pfam" id="PF02682">
    <property type="entry name" value="CT_C_D"/>
    <property type="match status" value="1"/>
</dbReference>
<dbReference type="PANTHER" id="PTHR34698:SF2">
    <property type="entry name" value="5-OXOPROLINASE SUBUNIT B"/>
    <property type="match status" value="1"/>
</dbReference>
<reference evidence="5" key="1">
    <citation type="submission" date="2021-04" db="EMBL/GenBank/DDBJ databases">
        <title>Dactylosporangium aurantiacum NRRL B-8018 full assembly.</title>
        <authorList>
            <person name="Hartkoorn R.C."/>
            <person name="Beaudoing E."/>
            <person name="Hot D."/>
        </authorList>
    </citation>
    <scope>NUCLEOTIDE SEQUENCE</scope>
    <source>
        <strain evidence="5">NRRL B-8018</strain>
    </source>
</reference>
<organism evidence="5 6">
    <name type="scientific">Dactylosporangium aurantiacum</name>
    <dbReference type="NCBI Taxonomy" id="35754"/>
    <lineage>
        <taxon>Bacteria</taxon>
        <taxon>Bacillati</taxon>
        <taxon>Actinomycetota</taxon>
        <taxon>Actinomycetes</taxon>
        <taxon>Micromonosporales</taxon>
        <taxon>Micromonosporaceae</taxon>
        <taxon>Dactylosporangium</taxon>
    </lineage>
</organism>
<dbReference type="InterPro" id="IPR010016">
    <property type="entry name" value="PxpB"/>
</dbReference>
<keyword evidence="2 5" id="KW-0378">Hydrolase</keyword>
<dbReference type="AlphaFoldDB" id="A0A9Q9IK19"/>
<name>A0A9Q9IK19_9ACTN</name>
<dbReference type="OrthoDB" id="9778567at2"/>
<evidence type="ECO:0000313" key="6">
    <source>
        <dbReference type="Proteomes" id="UP001058003"/>
    </source>
</evidence>
<dbReference type="Proteomes" id="UP001058003">
    <property type="component" value="Chromosome"/>
</dbReference>
<dbReference type="KEGG" id="daur:Daura_00495"/>
<dbReference type="Gene3D" id="3.30.1360.40">
    <property type="match status" value="1"/>
</dbReference>
<evidence type="ECO:0000313" key="5">
    <source>
        <dbReference type="EMBL" id="UWZ54814.1"/>
    </source>
</evidence>
<gene>
    <name evidence="5" type="ORF">Daura_00495</name>
</gene>